<dbReference type="AlphaFoldDB" id="A0A926DHJ5"/>
<dbReference type="HAMAP" id="MF_01521">
    <property type="entry name" value="MntP_pump"/>
    <property type="match status" value="1"/>
</dbReference>
<dbReference type="Proteomes" id="UP000617951">
    <property type="component" value="Unassembled WGS sequence"/>
</dbReference>
<evidence type="ECO:0000256" key="8">
    <source>
        <dbReference type="HAMAP-Rule" id="MF_01521"/>
    </source>
</evidence>
<sequence length="180" mass="19145">MGIIEILLIGLGLSMDAAAVSMTDGMCGRELSRGKTFLIPASFGIFQALMPLLGYYAGSLFSEFLDAYAGIVVLLILGVIGGKMIYDGLRKEEERVCRRLTGLTIFLQAVATSIDAFAVGVGFSAMRVQILPTVLLIGAITFVCSLTAVFVGKRFGNWLGDKAQILGGVILILIGIKSLF</sequence>
<keyword evidence="3 8" id="KW-0812">Transmembrane</keyword>
<evidence type="ECO:0000256" key="7">
    <source>
        <dbReference type="ARBA" id="ARBA00023211"/>
    </source>
</evidence>
<proteinExistence type="inferred from homology"/>
<evidence type="ECO:0000256" key="5">
    <source>
        <dbReference type="ARBA" id="ARBA00023065"/>
    </source>
</evidence>
<evidence type="ECO:0000256" key="6">
    <source>
        <dbReference type="ARBA" id="ARBA00023136"/>
    </source>
</evidence>
<keyword evidence="5 8" id="KW-0406">Ion transport</keyword>
<keyword evidence="6 8" id="KW-0472">Membrane</keyword>
<evidence type="ECO:0000256" key="2">
    <source>
        <dbReference type="ARBA" id="ARBA00022475"/>
    </source>
</evidence>
<keyword evidence="7 8" id="KW-0464">Manganese</keyword>
<keyword evidence="10" id="KW-1185">Reference proteome</keyword>
<dbReference type="GO" id="GO:0005886">
    <property type="term" value="C:plasma membrane"/>
    <property type="evidence" value="ECO:0007669"/>
    <property type="project" value="UniProtKB-SubCell"/>
</dbReference>
<protein>
    <recommendedName>
        <fullName evidence="8">Putative manganese efflux pump MntP</fullName>
    </recommendedName>
</protein>
<comment type="subcellular location">
    <subcellularLocation>
        <location evidence="8">Cell membrane</location>
        <topology evidence="8">Multi-pass membrane protein</topology>
    </subcellularLocation>
</comment>
<gene>
    <name evidence="8" type="primary">mntP</name>
    <name evidence="9" type="ORF">H8693_04775</name>
</gene>
<evidence type="ECO:0000313" key="9">
    <source>
        <dbReference type="EMBL" id="MBC8538243.1"/>
    </source>
</evidence>
<comment type="similarity">
    <text evidence="8">Belongs to the MntP (TC 9.B.29) family.</text>
</comment>
<dbReference type="PANTHER" id="PTHR35529">
    <property type="entry name" value="MANGANESE EFFLUX PUMP MNTP-RELATED"/>
    <property type="match status" value="1"/>
</dbReference>
<reference evidence="9" key="1">
    <citation type="submission" date="2020-08" db="EMBL/GenBank/DDBJ databases">
        <title>Genome public.</title>
        <authorList>
            <person name="Liu C."/>
            <person name="Sun Q."/>
        </authorList>
    </citation>
    <scope>NUCLEOTIDE SEQUENCE</scope>
    <source>
        <strain evidence="9">NSJ-63</strain>
    </source>
</reference>
<dbReference type="Pfam" id="PF02659">
    <property type="entry name" value="Mntp"/>
    <property type="match status" value="1"/>
</dbReference>
<evidence type="ECO:0000256" key="4">
    <source>
        <dbReference type="ARBA" id="ARBA00022989"/>
    </source>
</evidence>
<feature type="transmembrane region" description="Helical" evidence="8">
    <location>
        <begin position="37"/>
        <end position="58"/>
    </location>
</feature>
<comment type="function">
    <text evidence="8">Probably functions as a manganese efflux pump.</text>
</comment>
<dbReference type="GO" id="GO:0005384">
    <property type="term" value="F:manganese ion transmembrane transporter activity"/>
    <property type="evidence" value="ECO:0007669"/>
    <property type="project" value="UniProtKB-UniRule"/>
</dbReference>
<dbReference type="InterPro" id="IPR022929">
    <property type="entry name" value="Put_MntP"/>
</dbReference>
<feature type="transmembrane region" description="Helical" evidence="8">
    <location>
        <begin position="64"/>
        <end position="82"/>
    </location>
</feature>
<accession>A0A926DHJ5</accession>
<feature type="transmembrane region" description="Helical" evidence="8">
    <location>
        <begin position="130"/>
        <end position="151"/>
    </location>
</feature>
<evidence type="ECO:0000313" key="10">
    <source>
        <dbReference type="Proteomes" id="UP000617951"/>
    </source>
</evidence>
<comment type="caution">
    <text evidence="9">The sequence shown here is derived from an EMBL/GenBank/DDBJ whole genome shotgun (WGS) entry which is preliminary data.</text>
</comment>
<feature type="transmembrane region" description="Helical" evidence="8">
    <location>
        <begin position="103"/>
        <end position="124"/>
    </location>
</feature>
<dbReference type="EMBL" id="JACRSS010000001">
    <property type="protein sequence ID" value="MBC8538243.1"/>
    <property type="molecule type" value="Genomic_DNA"/>
</dbReference>
<dbReference type="PANTHER" id="PTHR35529:SF1">
    <property type="entry name" value="MANGANESE EFFLUX PUMP MNTP-RELATED"/>
    <property type="match status" value="1"/>
</dbReference>
<keyword evidence="4 8" id="KW-1133">Transmembrane helix</keyword>
<evidence type="ECO:0000256" key="3">
    <source>
        <dbReference type="ARBA" id="ARBA00022692"/>
    </source>
</evidence>
<keyword evidence="1 8" id="KW-0813">Transport</keyword>
<dbReference type="InterPro" id="IPR003810">
    <property type="entry name" value="Mntp/YtaF"/>
</dbReference>
<evidence type="ECO:0000256" key="1">
    <source>
        <dbReference type="ARBA" id="ARBA00022448"/>
    </source>
</evidence>
<name>A0A926DHJ5_9FIRM</name>
<keyword evidence="2 8" id="KW-1003">Cell membrane</keyword>
<comment type="caution">
    <text evidence="8">Lacks conserved residue(s) required for the propagation of feature annotation.</text>
</comment>
<dbReference type="RefSeq" id="WP_178618649.1">
    <property type="nucleotide sequence ID" value="NZ_JACRSS010000001.1"/>
</dbReference>
<organism evidence="9 10">
    <name type="scientific">Guopingia tenuis</name>
    <dbReference type="NCBI Taxonomy" id="2763656"/>
    <lineage>
        <taxon>Bacteria</taxon>
        <taxon>Bacillati</taxon>
        <taxon>Bacillota</taxon>
        <taxon>Clostridia</taxon>
        <taxon>Christensenellales</taxon>
        <taxon>Christensenellaceae</taxon>
        <taxon>Guopingia</taxon>
    </lineage>
</organism>